<reference evidence="4 5" key="1">
    <citation type="submission" date="2016-10" db="EMBL/GenBank/DDBJ databases">
        <authorList>
            <person name="Cai Z."/>
        </authorList>
    </citation>
    <scope>NUCLEOTIDE SEQUENCE [LARGE SCALE GENOMIC DNA]</scope>
</reference>
<dbReference type="Pfam" id="PF00574">
    <property type="entry name" value="CLP_protease"/>
    <property type="match status" value="2"/>
</dbReference>
<dbReference type="AlphaFoldDB" id="A0A383VLN6"/>
<name>A0A383VLN6_TETOB</name>
<evidence type="ECO:0000256" key="3">
    <source>
        <dbReference type="SAM" id="MobiDB-lite"/>
    </source>
</evidence>
<dbReference type="Proteomes" id="UP000256970">
    <property type="component" value="Unassembled WGS sequence"/>
</dbReference>
<accession>A0A383VLN6</accession>
<dbReference type="InterPro" id="IPR001907">
    <property type="entry name" value="ClpP"/>
</dbReference>
<dbReference type="Gene3D" id="3.90.226.10">
    <property type="entry name" value="2-enoyl-CoA Hydratase, Chain A, domain 1"/>
    <property type="match status" value="1"/>
</dbReference>
<sequence length="346" mass="38705">MATQLGPNGASRCAAGSRRAVRVQASGVGAYVGVKSAGQLQQVAKQKPEGFWQTASKQINVRSRGSSGPRRRAVTMMPVSTPKVLVRPVGQRQYEWVDLWESYTMNKVVFIREAISEDVANNMIALTLYLDSLDKKRIYYWLNCPGGDVTPTLALYDTMQYVRSPTATVCYGMCLGMGGFLLTAGGEKGYRYSMPHSILMMHHPSGASRGQASEMHIESRELVRVRDYLSLVISDSTGQPYDRVIRELSRNKWMNPKEAIECGMIDKVLTYTESLTLLPPSHLISLLQVIRELSRNKWMNPKEAIEYGMIDKVLTTPMPKPPSIGPKFRFDREQGTGEAMQSRDVI</sequence>
<dbReference type="GO" id="GO:0009368">
    <property type="term" value="C:endopeptidase Clp complex"/>
    <property type="evidence" value="ECO:0007669"/>
    <property type="project" value="TreeGrafter"/>
</dbReference>
<dbReference type="GO" id="GO:0006515">
    <property type="term" value="P:protein quality control for misfolded or incompletely synthesized proteins"/>
    <property type="evidence" value="ECO:0007669"/>
    <property type="project" value="TreeGrafter"/>
</dbReference>
<dbReference type="PANTHER" id="PTHR10381:SF46">
    <property type="entry name" value="ATP-DEPENDENT CLP PROTEASE PROTEOLYTIC SUBUNIT-RELATED PROTEIN 2, CHLOROPLASTIC"/>
    <property type="match status" value="1"/>
</dbReference>
<dbReference type="InterPro" id="IPR023562">
    <property type="entry name" value="ClpP/TepA"/>
</dbReference>
<dbReference type="GO" id="GO:0051117">
    <property type="term" value="F:ATPase binding"/>
    <property type="evidence" value="ECO:0007669"/>
    <property type="project" value="TreeGrafter"/>
</dbReference>
<proteinExistence type="inferred from homology"/>
<organism evidence="4 5">
    <name type="scientific">Tetradesmus obliquus</name>
    <name type="common">Green alga</name>
    <name type="synonym">Acutodesmus obliquus</name>
    <dbReference type="NCBI Taxonomy" id="3088"/>
    <lineage>
        <taxon>Eukaryota</taxon>
        <taxon>Viridiplantae</taxon>
        <taxon>Chlorophyta</taxon>
        <taxon>core chlorophytes</taxon>
        <taxon>Chlorophyceae</taxon>
        <taxon>CS clade</taxon>
        <taxon>Sphaeropleales</taxon>
        <taxon>Scenedesmaceae</taxon>
        <taxon>Tetradesmus</taxon>
    </lineage>
</organism>
<dbReference type="GO" id="GO:0004252">
    <property type="term" value="F:serine-type endopeptidase activity"/>
    <property type="evidence" value="ECO:0007669"/>
    <property type="project" value="InterPro"/>
</dbReference>
<evidence type="ECO:0000256" key="2">
    <source>
        <dbReference type="RuleBase" id="RU003567"/>
    </source>
</evidence>
<dbReference type="SUPFAM" id="SSF52096">
    <property type="entry name" value="ClpP/crotonase"/>
    <property type="match status" value="2"/>
</dbReference>
<protein>
    <recommendedName>
        <fullName evidence="2">ATP-dependent Clp protease proteolytic subunit</fullName>
    </recommendedName>
</protein>
<keyword evidence="5" id="KW-1185">Reference proteome</keyword>
<comment type="similarity">
    <text evidence="1 2">Belongs to the peptidase S14 family.</text>
</comment>
<dbReference type="InterPro" id="IPR029045">
    <property type="entry name" value="ClpP/crotonase-like_dom_sf"/>
</dbReference>
<dbReference type="PRINTS" id="PR00127">
    <property type="entry name" value="CLPPROTEASEP"/>
</dbReference>
<evidence type="ECO:0000313" key="5">
    <source>
        <dbReference type="Proteomes" id="UP000256970"/>
    </source>
</evidence>
<gene>
    <name evidence="4" type="ORF">BQ4739_LOCUS6084</name>
</gene>
<feature type="region of interest" description="Disordered" evidence="3">
    <location>
        <begin position="321"/>
        <end position="346"/>
    </location>
</feature>
<dbReference type="STRING" id="3088.A0A383VLN6"/>
<dbReference type="GO" id="GO:0009536">
    <property type="term" value="C:plastid"/>
    <property type="evidence" value="ECO:0007669"/>
    <property type="project" value="UniProtKB-ARBA"/>
</dbReference>
<dbReference type="CDD" id="cd07017">
    <property type="entry name" value="S14_ClpP_2"/>
    <property type="match status" value="1"/>
</dbReference>
<dbReference type="EMBL" id="FNXT01000650">
    <property type="protein sequence ID" value="SZX65604.1"/>
    <property type="molecule type" value="Genomic_DNA"/>
</dbReference>
<dbReference type="GO" id="GO:0004176">
    <property type="term" value="F:ATP-dependent peptidase activity"/>
    <property type="evidence" value="ECO:0007669"/>
    <property type="project" value="InterPro"/>
</dbReference>
<evidence type="ECO:0000313" key="4">
    <source>
        <dbReference type="EMBL" id="SZX65604.1"/>
    </source>
</evidence>
<evidence type="ECO:0000256" key="1">
    <source>
        <dbReference type="ARBA" id="ARBA00007039"/>
    </source>
</evidence>
<dbReference type="PANTHER" id="PTHR10381">
    <property type="entry name" value="ATP-DEPENDENT CLP PROTEASE PROTEOLYTIC SUBUNIT"/>
    <property type="match status" value="1"/>
</dbReference>